<keyword evidence="1 2" id="KW-0808">Transferase</keyword>
<sequence>MHLIICNERLLFRFGVDRVLLLLAQGLKNAGWRITFIAQRADPEVLRRISDDVHIVSIDEAPGIDSDRATAAWLRANRHRLLPAGSAPAGTVALLGGWPFYSAISVFREWGIAPVALDCGGVPYASMQGMARRTQELLRSRRREFFPEASAITPISHFIERTQSRPDAGPAPQAQITTIHLGADHLAAPEQLLWRSGAADASVNAVSLDQGTFILNLGRWETGNYKNSEALFTIARSLLAERRELRFGVLASADELDVPDDLKPCIQALGHPDDAELAQLMAESALGLSVSRWEGFNLPLAEMQQLGKPVLVLDLGAHPEVVASADQLCIDEPELATKAAAVLDGQLLAGPAWQAALEAFRQTFTWQRTVARYAALLEGLQPPHEPNFPRVVVDAGACLRDPANTGVARVVRSLCRKLQDLGEPLFVAWDEQLNTYVLPTEAEYRTLGAYGGPDPEPAHYRLPCSPPGLRLTLPALVGRRLQGAWLLQGEIIFERQGPRRRQAARELGMRVAAIFHDAIPVSHPQWVLDDAIRDNHASYMTGLADCDQVLAVSAYSARQLESFWHQRGIGGRRPVLTCVNPGELTGAARAVEPPVPPLPDEPLRLLCVSTLEPRKNHRTLLAAVALLAEQQPQLDWRLDLVGNRYAGAAELAAEVANAAAADPRIVWHGVVDDADLNRLYASAHLTIYPSLVEGFGMPILESLWHGRPCLCHQDGVMAELAQAGGCQTTDMHDPAALAATLAELAATPARYRLLAEQAITRPILTWRGHARTLLSQLATHDLHRQPVSAPFPRHWQHLMVPEGQPLTGEPAQLALACLLRQRPSDCALLFGEQPEWLLRLVGQLVPQAWQLKATGDAQSLLRQSGVSRIVAPPADGLTLLRPELLKQGVQPGLLVVGDEALADSALIQALAQLLHTSSVPCLLLLPADGAAAISDALDLPAEPHIELPGFDGYGFGLTGGRAG</sequence>
<evidence type="ECO:0000313" key="2">
    <source>
        <dbReference type="EMBL" id="RBA52995.1"/>
    </source>
</evidence>
<dbReference type="PANTHER" id="PTHR46401:SF2">
    <property type="entry name" value="GLYCOSYLTRANSFERASE WBBK-RELATED"/>
    <property type="match status" value="1"/>
</dbReference>
<dbReference type="SUPFAM" id="SSF53756">
    <property type="entry name" value="UDP-Glycosyltransferase/glycogen phosphorylase"/>
    <property type="match status" value="2"/>
</dbReference>
<dbReference type="Pfam" id="PF13692">
    <property type="entry name" value="Glyco_trans_1_4"/>
    <property type="match status" value="2"/>
</dbReference>
<dbReference type="Gene3D" id="3.40.50.2000">
    <property type="entry name" value="Glycogen Phosphorylase B"/>
    <property type="match status" value="2"/>
</dbReference>
<name>A0A365PQ10_9GAMM</name>
<organism evidence="2 3">
    <name type="scientific">Stutzerimonas zhaodongensis</name>
    <dbReference type="NCBI Taxonomy" id="1176257"/>
    <lineage>
        <taxon>Bacteria</taxon>
        <taxon>Pseudomonadati</taxon>
        <taxon>Pseudomonadota</taxon>
        <taxon>Gammaproteobacteria</taxon>
        <taxon>Pseudomonadales</taxon>
        <taxon>Pseudomonadaceae</taxon>
        <taxon>Stutzerimonas</taxon>
    </lineage>
</organism>
<dbReference type="RefSeq" id="WP_128121703.1">
    <property type="nucleotide sequence ID" value="NZ_QNTV01000022.1"/>
</dbReference>
<dbReference type="AlphaFoldDB" id="A0A365PQ10"/>
<proteinExistence type="predicted"/>
<dbReference type="GO" id="GO:0009103">
    <property type="term" value="P:lipopolysaccharide biosynthetic process"/>
    <property type="evidence" value="ECO:0007669"/>
    <property type="project" value="TreeGrafter"/>
</dbReference>
<evidence type="ECO:0000313" key="3">
    <source>
        <dbReference type="Proteomes" id="UP000252554"/>
    </source>
</evidence>
<dbReference type="GO" id="GO:0016757">
    <property type="term" value="F:glycosyltransferase activity"/>
    <property type="evidence" value="ECO:0007669"/>
    <property type="project" value="TreeGrafter"/>
</dbReference>
<accession>A0A365PQ10</accession>
<evidence type="ECO:0000256" key="1">
    <source>
        <dbReference type="ARBA" id="ARBA00022679"/>
    </source>
</evidence>
<reference evidence="2 3" key="1">
    <citation type="submission" date="2018-06" db="EMBL/GenBank/DDBJ databases">
        <title>Whole genome sequencing of four bacterial strains from South Shetland trench revealing bio-synthetic gene clusters.</title>
        <authorList>
            <person name="Abdel-Mageed W.M."/>
            <person name="Lehri B."/>
            <person name="Jarmusch S.A."/>
            <person name="Miranda K."/>
            <person name="Goodfellow M."/>
            <person name="Jaspars M."/>
            <person name="Karlyshev A.V."/>
        </authorList>
    </citation>
    <scope>NUCLEOTIDE SEQUENCE [LARGE SCALE GENOMIC DNA]</scope>
    <source>
        <strain evidence="2 3">SST2</strain>
    </source>
</reference>
<dbReference type="Proteomes" id="UP000252554">
    <property type="component" value="Unassembled WGS sequence"/>
</dbReference>
<dbReference type="CDD" id="cd03801">
    <property type="entry name" value="GT4_PimA-like"/>
    <property type="match status" value="1"/>
</dbReference>
<protein>
    <submittedName>
        <fullName evidence="2">Glycosyl transferase family 1</fullName>
    </submittedName>
</protein>
<gene>
    <name evidence="2" type="ORF">DQ403_20250</name>
</gene>
<comment type="caution">
    <text evidence="2">The sequence shown here is derived from an EMBL/GenBank/DDBJ whole genome shotgun (WGS) entry which is preliminary data.</text>
</comment>
<dbReference type="PANTHER" id="PTHR46401">
    <property type="entry name" value="GLYCOSYLTRANSFERASE WBBK-RELATED"/>
    <property type="match status" value="1"/>
</dbReference>
<dbReference type="EMBL" id="QNTV01000022">
    <property type="protein sequence ID" value="RBA52995.1"/>
    <property type="molecule type" value="Genomic_DNA"/>
</dbReference>